<dbReference type="PANTHER" id="PTHR21551">
    <property type="entry name" value="TOPOISOMERASE II-ASSOCIATED PROTEIN PAT1"/>
    <property type="match status" value="1"/>
</dbReference>
<dbReference type="AlphaFoldDB" id="A0A024TWF9"/>
<gene>
    <name evidence="4" type="ORF">H310_09256</name>
</gene>
<dbReference type="VEuPathDB" id="FungiDB:H310_09256"/>
<proteinExistence type="predicted"/>
<dbReference type="eggNOG" id="ENOG502RX8Q">
    <property type="taxonomic scope" value="Eukaryota"/>
</dbReference>
<dbReference type="OrthoDB" id="74835at2759"/>
<dbReference type="GO" id="GO:0033962">
    <property type="term" value="P:P-body assembly"/>
    <property type="evidence" value="ECO:0007669"/>
    <property type="project" value="TreeGrafter"/>
</dbReference>
<sequence>MASREESGQGTLGFFTGVSVDDKKYESLLEDLRAHDLLGPVDDMGFDAFGTGGLSGRPTSSLLPHDNFSAIFSGSVPNDTKSPAYMPSQQPRTAPTAATTRAPPPGFASAPVGSAPTQADLEWARSQHEFALLREGRKNVPTVETTTKPPTYLYTEEDDDDDVLLENLTIHDLGLDDDDDKQRATKQAAVLPPIPSSLPPPPSFPPGLPPPVAQAPARQPPAQPYPSPPGHYPLPPPMPGHYGGVVPPPYGFHPNGHPLPPPQGFHGPTPHAIMNEKVFKFMNPRDVQFVVQQLLKQIRSSDPFSDDYYFHNYRVKRERVVAPSTGASSALPLPSWKLQHMKTIDPQDVSRATKSRVWQTTNHVLGRMAKSSLYRPREALHLTDENNVASTGEVALVRESTPATSVFLNDTWSKRQRIDEGLVHLLALQDARHILDARRINVAQFHQMDPAQMDPPLVELRSKTTSLLLDLAKVLGVTNHKQPADGFDRAALDSLLSVSKGKKLICRALPLLHPSARFAMLPHLMHFVLVQSLTTANPDEGASADIVRLVQTLVVALQYQHPSPPAEVLAQSIEFAMAPQTLESLTVVLHNRARAELLQALLQKGGAVCETATPSVQAAWLQYQDVFVALASRIKNASQP</sequence>
<evidence type="ECO:0000256" key="1">
    <source>
        <dbReference type="ARBA" id="ARBA00004201"/>
    </source>
</evidence>
<dbReference type="PRINTS" id="PR01217">
    <property type="entry name" value="PRICHEXTENSN"/>
</dbReference>
<dbReference type="GO" id="GO:0003723">
    <property type="term" value="F:RNA binding"/>
    <property type="evidence" value="ECO:0007669"/>
    <property type="project" value="TreeGrafter"/>
</dbReference>
<comment type="subcellular location">
    <subcellularLocation>
        <location evidence="1">Cytoplasm</location>
        <location evidence="1">P-body</location>
    </subcellularLocation>
</comment>
<feature type="region of interest" description="Disordered" evidence="3">
    <location>
        <begin position="73"/>
        <end position="118"/>
    </location>
</feature>
<evidence type="ECO:0000256" key="3">
    <source>
        <dbReference type="SAM" id="MobiDB-lite"/>
    </source>
</evidence>
<dbReference type="RefSeq" id="XP_008873502.1">
    <property type="nucleotide sequence ID" value="XM_008875280.1"/>
</dbReference>
<feature type="region of interest" description="Disordered" evidence="3">
    <location>
        <begin position="174"/>
        <end position="230"/>
    </location>
</feature>
<dbReference type="GeneID" id="20086306"/>
<dbReference type="GO" id="GO:0000290">
    <property type="term" value="P:deadenylation-dependent decapping of nuclear-transcribed mRNA"/>
    <property type="evidence" value="ECO:0007669"/>
    <property type="project" value="InterPro"/>
</dbReference>
<keyword evidence="2" id="KW-0963">Cytoplasm</keyword>
<evidence type="ECO:0000256" key="2">
    <source>
        <dbReference type="ARBA" id="ARBA00022490"/>
    </source>
</evidence>
<feature type="compositionally biased region" description="Low complexity" evidence="3">
    <location>
        <begin position="140"/>
        <end position="151"/>
    </location>
</feature>
<dbReference type="PANTHER" id="PTHR21551:SF0">
    <property type="entry name" value="PROTEIN ASSOCIATED WITH TOPO II RELATED-1, ISOFORM A"/>
    <property type="match status" value="1"/>
</dbReference>
<reference evidence="4" key="1">
    <citation type="submission" date="2013-12" db="EMBL/GenBank/DDBJ databases">
        <title>The Genome Sequence of Aphanomyces invadans NJM9701.</title>
        <authorList>
            <consortium name="The Broad Institute Genomics Platform"/>
            <person name="Russ C."/>
            <person name="Tyler B."/>
            <person name="van West P."/>
            <person name="Dieguez-Uribeondo J."/>
            <person name="Young S.K."/>
            <person name="Zeng Q."/>
            <person name="Gargeya S."/>
            <person name="Fitzgerald M."/>
            <person name="Abouelleil A."/>
            <person name="Alvarado L."/>
            <person name="Chapman S.B."/>
            <person name="Gainer-Dewar J."/>
            <person name="Goldberg J."/>
            <person name="Griggs A."/>
            <person name="Gujja S."/>
            <person name="Hansen M."/>
            <person name="Howarth C."/>
            <person name="Imamovic A."/>
            <person name="Ireland A."/>
            <person name="Larimer J."/>
            <person name="McCowan C."/>
            <person name="Murphy C."/>
            <person name="Pearson M."/>
            <person name="Poon T.W."/>
            <person name="Priest M."/>
            <person name="Roberts A."/>
            <person name="Saif S."/>
            <person name="Shea T."/>
            <person name="Sykes S."/>
            <person name="Wortman J."/>
            <person name="Nusbaum C."/>
            <person name="Birren B."/>
        </authorList>
    </citation>
    <scope>NUCLEOTIDE SEQUENCE [LARGE SCALE GENOMIC DNA]</scope>
    <source>
        <strain evidence="4">NJM9701</strain>
    </source>
</reference>
<dbReference type="EMBL" id="KI913971">
    <property type="protein sequence ID" value="ETV97941.1"/>
    <property type="molecule type" value="Genomic_DNA"/>
</dbReference>
<evidence type="ECO:0000313" key="4">
    <source>
        <dbReference type="EMBL" id="ETV97941.1"/>
    </source>
</evidence>
<name>A0A024TWF9_9STRA</name>
<organism evidence="4">
    <name type="scientific">Aphanomyces invadans</name>
    <dbReference type="NCBI Taxonomy" id="157072"/>
    <lineage>
        <taxon>Eukaryota</taxon>
        <taxon>Sar</taxon>
        <taxon>Stramenopiles</taxon>
        <taxon>Oomycota</taxon>
        <taxon>Saprolegniomycetes</taxon>
        <taxon>Saprolegniales</taxon>
        <taxon>Verrucalvaceae</taxon>
        <taxon>Aphanomyces</taxon>
    </lineage>
</organism>
<feature type="compositionally biased region" description="Low complexity" evidence="3">
    <location>
        <begin position="91"/>
        <end position="101"/>
    </location>
</feature>
<feature type="region of interest" description="Disordered" evidence="3">
    <location>
        <begin position="135"/>
        <end position="159"/>
    </location>
</feature>
<evidence type="ECO:0008006" key="5">
    <source>
        <dbReference type="Google" id="ProtNLM"/>
    </source>
</evidence>
<dbReference type="InterPro" id="IPR039900">
    <property type="entry name" value="Pat1-like"/>
</dbReference>
<dbReference type="STRING" id="157072.A0A024TWF9"/>
<accession>A0A024TWF9</accession>
<feature type="compositionally biased region" description="Pro residues" evidence="3">
    <location>
        <begin position="192"/>
        <end position="230"/>
    </location>
</feature>
<protein>
    <recommendedName>
        <fullName evidence="5">mRNA decay factor PAT1 domain-containing protein</fullName>
    </recommendedName>
</protein>
<dbReference type="GO" id="GO:0000932">
    <property type="term" value="C:P-body"/>
    <property type="evidence" value="ECO:0007669"/>
    <property type="project" value="UniProtKB-SubCell"/>
</dbReference>